<dbReference type="PANTHER" id="PTHR34145:SF28">
    <property type="entry name" value="F-BOX DOMAIN-CONTAINING PROTEIN"/>
    <property type="match status" value="1"/>
</dbReference>
<dbReference type="Pfam" id="PF23622">
    <property type="entry name" value="LRR_At1g61320_AtMIF1"/>
    <property type="match status" value="1"/>
</dbReference>
<accession>A0ABP0Y2U2</accession>
<dbReference type="Gene3D" id="3.80.10.10">
    <property type="entry name" value="Ribonuclease Inhibitor"/>
    <property type="match status" value="1"/>
</dbReference>
<keyword evidence="3" id="KW-1185">Reference proteome</keyword>
<dbReference type="InterPro" id="IPR053781">
    <property type="entry name" value="F-box_AtFBL13-like"/>
</dbReference>
<dbReference type="SUPFAM" id="SSF81383">
    <property type="entry name" value="F-box domain"/>
    <property type="match status" value="1"/>
</dbReference>
<dbReference type="EMBL" id="OZ021736">
    <property type="protein sequence ID" value="CAK9314709.1"/>
    <property type="molecule type" value="Genomic_DNA"/>
</dbReference>
<dbReference type="SUPFAM" id="SSF52047">
    <property type="entry name" value="RNI-like"/>
    <property type="match status" value="1"/>
</dbReference>
<dbReference type="InterPro" id="IPR032675">
    <property type="entry name" value="LRR_dom_sf"/>
</dbReference>
<name>A0ABP0Y2U2_9ROSI</name>
<reference evidence="2 3" key="1">
    <citation type="submission" date="2024-03" db="EMBL/GenBank/DDBJ databases">
        <authorList>
            <person name="Gkanogiannis A."/>
            <person name="Becerra Lopez-Lavalle L."/>
        </authorList>
    </citation>
    <scope>NUCLEOTIDE SEQUENCE [LARGE SCALE GENOMIC DNA]</scope>
</reference>
<feature type="domain" description="F-box" evidence="1">
    <location>
        <begin position="71"/>
        <end position="102"/>
    </location>
</feature>
<dbReference type="InterPro" id="IPR001810">
    <property type="entry name" value="F-box_dom"/>
</dbReference>
<dbReference type="InterPro" id="IPR055357">
    <property type="entry name" value="LRR_At1g61320_AtMIF1"/>
</dbReference>
<sequence length="589" mass="67967">MQTGKQTYRTYRFVSVFVPLGFSADIRNSIYSRPSSSQIGAKPCICKQFRKVSCPTVMRSSKRTRSEEGQNDWISQLPESVLVDILSYLPTKDAVKMTLISRFRNLWTYIRCLSFDECAYHDHSSYDSENYDGPHYDESFLNLIRHVLILHERTTIDEFHLKFAFNLFNAIHDDHYNSDGYASKERRMASELTTWIKFSLRKQVKVLDIDLLGCGLSEPEVNYELPTSILTNNYLKELSLAGCGIEEKGRIHLTSLTMLSLKEIILSDKIMGEIIVGCPMLEELSLDGCCGLRKLKLTTSNIKRLRIFIGWRNEVANSRLEISCPSLKSLELAGSIQLVQLKYSSSISDASLYYSRTFICERMIYEKVQMLLWKLAEVNVFIPCTWTILFYIFVNSGLARMHATLLIIILMPSDLHNMGVDICANSCHWLEICRVQTSFHKVAPAWNMQHSQKFTLTEEAKWMEAYEFDGKDYWESQNGDYRGLRKYLKTVMIYGYVTEPYVLELVEFLLKNALVLKKMVISTKRTLQPIHQYELFKDAVFDQEDRFTPEELLQFSQKLLTFPRAFKSAVAEIGGGPTLLELPFVMESG</sequence>
<dbReference type="InterPro" id="IPR053772">
    <property type="entry name" value="At1g61320/At1g61330-like"/>
</dbReference>
<dbReference type="CDD" id="cd22160">
    <property type="entry name" value="F-box_AtFBL13-like"/>
    <property type="match status" value="1"/>
</dbReference>
<gene>
    <name evidence="2" type="ORF">CITCOLO1_LOCUS6473</name>
</gene>
<proteinExistence type="predicted"/>
<evidence type="ECO:0000313" key="2">
    <source>
        <dbReference type="EMBL" id="CAK9314709.1"/>
    </source>
</evidence>
<dbReference type="InterPro" id="IPR006566">
    <property type="entry name" value="FBD"/>
</dbReference>
<dbReference type="PANTHER" id="PTHR34145">
    <property type="entry name" value="OS02G0105600 PROTEIN"/>
    <property type="match status" value="1"/>
</dbReference>
<organism evidence="2 3">
    <name type="scientific">Citrullus colocynthis</name>
    <name type="common">colocynth</name>
    <dbReference type="NCBI Taxonomy" id="252529"/>
    <lineage>
        <taxon>Eukaryota</taxon>
        <taxon>Viridiplantae</taxon>
        <taxon>Streptophyta</taxon>
        <taxon>Embryophyta</taxon>
        <taxon>Tracheophyta</taxon>
        <taxon>Spermatophyta</taxon>
        <taxon>Magnoliopsida</taxon>
        <taxon>eudicotyledons</taxon>
        <taxon>Gunneridae</taxon>
        <taxon>Pentapetalae</taxon>
        <taxon>rosids</taxon>
        <taxon>fabids</taxon>
        <taxon>Cucurbitales</taxon>
        <taxon>Cucurbitaceae</taxon>
        <taxon>Benincaseae</taxon>
        <taxon>Citrullus</taxon>
    </lineage>
</organism>
<dbReference type="PROSITE" id="PS50181">
    <property type="entry name" value="FBOX"/>
    <property type="match status" value="1"/>
</dbReference>
<dbReference type="InterPro" id="IPR036047">
    <property type="entry name" value="F-box-like_dom_sf"/>
</dbReference>
<evidence type="ECO:0000313" key="3">
    <source>
        <dbReference type="Proteomes" id="UP001642487"/>
    </source>
</evidence>
<protein>
    <recommendedName>
        <fullName evidence="1">F-box domain-containing protein</fullName>
    </recommendedName>
</protein>
<dbReference type="Pfam" id="PF08387">
    <property type="entry name" value="FBD"/>
    <property type="match status" value="1"/>
</dbReference>
<evidence type="ECO:0000259" key="1">
    <source>
        <dbReference type="PROSITE" id="PS50181"/>
    </source>
</evidence>
<dbReference type="Proteomes" id="UP001642487">
    <property type="component" value="Chromosome 2"/>
</dbReference>